<evidence type="ECO:0000256" key="1">
    <source>
        <dbReference type="SAM" id="MobiDB-lite"/>
    </source>
</evidence>
<dbReference type="EMBL" id="JAFBMS010000009">
    <property type="protein sequence ID" value="KAG9349671.1"/>
    <property type="molecule type" value="Genomic_DNA"/>
</dbReference>
<comment type="caution">
    <text evidence="2">The sequence shown here is derived from an EMBL/GenBank/DDBJ whole genome shotgun (WGS) entry which is preliminary data.</text>
</comment>
<evidence type="ECO:0000313" key="3">
    <source>
        <dbReference type="Proteomes" id="UP000824540"/>
    </source>
</evidence>
<proteinExistence type="predicted"/>
<dbReference type="Proteomes" id="UP000824540">
    <property type="component" value="Unassembled WGS sequence"/>
</dbReference>
<protein>
    <submittedName>
        <fullName evidence="2">Uncharacterized protein</fullName>
    </submittedName>
</protein>
<feature type="region of interest" description="Disordered" evidence="1">
    <location>
        <begin position="66"/>
        <end position="85"/>
    </location>
</feature>
<feature type="compositionally biased region" description="Basic residues" evidence="1">
    <location>
        <begin position="66"/>
        <end position="77"/>
    </location>
</feature>
<gene>
    <name evidence="2" type="ORF">JZ751_028119</name>
</gene>
<dbReference type="AlphaFoldDB" id="A0A8T2PEQ2"/>
<evidence type="ECO:0000313" key="2">
    <source>
        <dbReference type="EMBL" id="KAG9349671.1"/>
    </source>
</evidence>
<feature type="region of interest" description="Disordered" evidence="1">
    <location>
        <begin position="30"/>
        <end position="52"/>
    </location>
</feature>
<sequence>MCTSAYTQEPGLLAALSSVVWLNRVPSDVPGPELQGDSEAQEANRPQMSLGSAELIKADERAGRFCSRRKEHSKPHARPALPTAALPRLASPSSMLSAAPPTRFLLLVSRLPGNLLSRASEAMLCRLVGALLMQPTPQDIYTDINVLQSTLGYLFNPSESLRVRCEASSALSCSELTNPLRQMVGIQQQQRARHVCDVIVIVTVVGFLKADHAESCQGAVMQGDRSLA</sequence>
<keyword evidence="3" id="KW-1185">Reference proteome</keyword>
<reference evidence="2" key="1">
    <citation type="thesis" date="2021" institute="BYU ScholarsArchive" country="Provo, UT, USA">
        <title>Applications of and Algorithms for Genome Assembly and Genomic Analyses with an Emphasis on Marine Teleosts.</title>
        <authorList>
            <person name="Pickett B.D."/>
        </authorList>
    </citation>
    <scope>NUCLEOTIDE SEQUENCE</scope>
    <source>
        <strain evidence="2">HI-2016</strain>
    </source>
</reference>
<name>A0A8T2PEQ2_9TELE</name>
<accession>A0A8T2PEQ2</accession>
<organism evidence="2 3">
    <name type="scientific">Albula glossodonta</name>
    <name type="common">roundjaw bonefish</name>
    <dbReference type="NCBI Taxonomy" id="121402"/>
    <lineage>
        <taxon>Eukaryota</taxon>
        <taxon>Metazoa</taxon>
        <taxon>Chordata</taxon>
        <taxon>Craniata</taxon>
        <taxon>Vertebrata</taxon>
        <taxon>Euteleostomi</taxon>
        <taxon>Actinopterygii</taxon>
        <taxon>Neopterygii</taxon>
        <taxon>Teleostei</taxon>
        <taxon>Albuliformes</taxon>
        <taxon>Albulidae</taxon>
        <taxon>Albula</taxon>
    </lineage>
</organism>